<dbReference type="Proteomes" id="UP000469890">
    <property type="component" value="Unassembled WGS sequence"/>
</dbReference>
<dbReference type="PROSITE" id="PS50082">
    <property type="entry name" value="WD_REPEATS_2"/>
    <property type="match status" value="1"/>
</dbReference>
<keyword evidence="4 7" id="KW-0853">WD repeat</keyword>
<dbReference type="SMART" id="SM00320">
    <property type="entry name" value="WD40"/>
    <property type="match status" value="4"/>
</dbReference>
<dbReference type="FunFam" id="2.130.10.10:FF:000076">
    <property type="entry name" value="Coronin"/>
    <property type="match status" value="1"/>
</dbReference>
<dbReference type="AlphaFoldDB" id="A0A8H4BNE1"/>
<feature type="region of interest" description="Disordered" evidence="9">
    <location>
        <begin position="405"/>
        <end position="477"/>
    </location>
</feature>
<feature type="compositionally biased region" description="Basic and acidic residues" evidence="9">
    <location>
        <begin position="423"/>
        <end position="443"/>
    </location>
</feature>
<keyword evidence="5 8" id="KW-0677">Repeat</keyword>
<evidence type="ECO:0000313" key="11">
    <source>
        <dbReference type="EMBL" id="KAF1805299.1"/>
    </source>
</evidence>
<dbReference type="PANTHER" id="PTHR10856">
    <property type="entry name" value="CORONIN"/>
    <property type="match status" value="1"/>
</dbReference>
<feature type="domain" description="DUF1899" evidence="10">
    <location>
        <begin position="11"/>
        <end position="75"/>
    </location>
</feature>
<evidence type="ECO:0000256" key="9">
    <source>
        <dbReference type="SAM" id="MobiDB-lite"/>
    </source>
</evidence>
<dbReference type="Pfam" id="PF00400">
    <property type="entry name" value="WD40"/>
    <property type="match status" value="2"/>
</dbReference>
<feature type="repeat" description="WD" evidence="7">
    <location>
        <begin position="181"/>
        <end position="222"/>
    </location>
</feature>
<dbReference type="InterPro" id="IPR015505">
    <property type="entry name" value="Coronin"/>
</dbReference>
<evidence type="ECO:0000313" key="12">
    <source>
        <dbReference type="Proteomes" id="UP000469890"/>
    </source>
</evidence>
<comment type="caution">
    <text evidence="11">The sequence shown here is derived from an EMBL/GenBank/DDBJ whole genome shotgun (WGS) entry which is preliminary data.</text>
</comment>
<dbReference type="InterPro" id="IPR036322">
    <property type="entry name" value="WD40_repeat_dom_sf"/>
</dbReference>
<dbReference type="Gene3D" id="2.130.10.10">
    <property type="entry name" value="YVTN repeat-like/Quinoprotein amine dehydrogenase"/>
    <property type="match status" value="1"/>
</dbReference>
<evidence type="ECO:0000256" key="3">
    <source>
        <dbReference type="ARBA" id="ARBA00022490"/>
    </source>
</evidence>
<dbReference type="GO" id="GO:0005737">
    <property type="term" value="C:cytoplasm"/>
    <property type="evidence" value="ECO:0007669"/>
    <property type="project" value="UniProtKB-SubCell"/>
</dbReference>
<evidence type="ECO:0000256" key="8">
    <source>
        <dbReference type="RuleBase" id="RU280818"/>
    </source>
</evidence>
<dbReference type="Pfam" id="PF16300">
    <property type="entry name" value="WD40_4"/>
    <property type="match status" value="1"/>
</dbReference>
<dbReference type="GO" id="GO:0003779">
    <property type="term" value="F:actin binding"/>
    <property type="evidence" value="ECO:0007669"/>
    <property type="project" value="UniProtKB-KW"/>
</dbReference>
<name>A0A8H4BNE1_MUCCL</name>
<evidence type="ECO:0000259" key="10">
    <source>
        <dbReference type="SMART" id="SM01166"/>
    </source>
</evidence>
<dbReference type="EMBL" id="JAAECE010000002">
    <property type="protein sequence ID" value="KAF1805299.1"/>
    <property type="molecule type" value="Genomic_DNA"/>
</dbReference>
<keyword evidence="6" id="KW-0009">Actin-binding</keyword>
<reference evidence="11 12" key="1">
    <citation type="submission" date="2019-09" db="EMBL/GenBank/DDBJ databases">
        <authorList>
            <consortium name="DOE Joint Genome Institute"/>
            <person name="Mondo S.J."/>
            <person name="Navarro-Mendoza M.I."/>
            <person name="Perez-Arques C."/>
            <person name="Panchal S."/>
            <person name="Nicolas F.E."/>
            <person name="Ganguly P."/>
            <person name="Pangilinan J."/>
            <person name="Grigoriev I."/>
            <person name="Heitman J."/>
            <person name="Sanya K."/>
            <person name="Garre V."/>
        </authorList>
    </citation>
    <scope>NUCLEOTIDE SEQUENCE [LARGE SCALE GENOMIC DNA]</scope>
    <source>
        <strain evidence="11 12">MU402</strain>
    </source>
</reference>
<dbReference type="InterPro" id="IPR001680">
    <property type="entry name" value="WD40_rpt"/>
</dbReference>
<dbReference type="GO" id="GO:0030036">
    <property type="term" value="P:actin cytoskeleton organization"/>
    <property type="evidence" value="ECO:0007669"/>
    <property type="project" value="UniProtKB-ARBA"/>
</dbReference>
<comment type="similarity">
    <text evidence="2 8">Belongs to the WD repeat coronin family.</text>
</comment>
<dbReference type="InterPro" id="IPR015943">
    <property type="entry name" value="WD40/YVTN_repeat-like_dom_sf"/>
</dbReference>
<dbReference type="SUPFAM" id="SSF50978">
    <property type="entry name" value="WD40 repeat-like"/>
    <property type="match status" value="1"/>
</dbReference>
<evidence type="ECO:0000256" key="7">
    <source>
        <dbReference type="PROSITE-ProRule" id="PRU00221"/>
    </source>
</evidence>
<evidence type="ECO:0000256" key="2">
    <source>
        <dbReference type="ARBA" id="ARBA00009482"/>
    </source>
</evidence>
<organism evidence="11 12">
    <name type="scientific">Mucor circinelloides f. lusitanicus</name>
    <name type="common">Mucor racemosus var. lusitanicus</name>
    <dbReference type="NCBI Taxonomy" id="29924"/>
    <lineage>
        <taxon>Eukaryota</taxon>
        <taxon>Fungi</taxon>
        <taxon>Fungi incertae sedis</taxon>
        <taxon>Mucoromycota</taxon>
        <taxon>Mucoromycotina</taxon>
        <taxon>Mucoromycetes</taxon>
        <taxon>Mucorales</taxon>
        <taxon>Mucorineae</taxon>
        <taxon>Mucoraceae</taxon>
        <taxon>Mucor</taxon>
    </lineage>
</organism>
<evidence type="ECO:0000256" key="6">
    <source>
        <dbReference type="ARBA" id="ARBA00023203"/>
    </source>
</evidence>
<protein>
    <recommendedName>
        <fullName evidence="8">Coronin</fullName>
    </recommendedName>
</protein>
<dbReference type="SMART" id="SM01167">
    <property type="entry name" value="DUF1900"/>
    <property type="match status" value="1"/>
</dbReference>
<feature type="compositionally biased region" description="Acidic residues" evidence="9">
    <location>
        <begin position="465"/>
        <end position="477"/>
    </location>
</feature>
<comment type="subcellular location">
    <subcellularLocation>
        <location evidence="1">Cytoplasm</location>
    </subcellularLocation>
</comment>
<keyword evidence="3" id="KW-0963">Cytoplasm</keyword>
<dbReference type="InterPro" id="IPR015048">
    <property type="entry name" value="DUF1899"/>
</dbReference>
<gene>
    <name evidence="11" type="ORF">FB192DRAFT_1455526</name>
</gene>
<dbReference type="Pfam" id="PF08953">
    <property type="entry name" value="DUF1899"/>
    <property type="match status" value="1"/>
</dbReference>
<evidence type="ECO:0000256" key="4">
    <source>
        <dbReference type="ARBA" id="ARBA00022574"/>
    </source>
</evidence>
<evidence type="ECO:0000256" key="1">
    <source>
        <dbReference type="ARBA" id="ARBA00004496"/>
    </source>
</evidence>
<dbReference type="SMART" id="SM01166">
    <property type="entry name" value="DUF1899"/>
    <property type="match status" value="1"/>
</dbReference>
<proteinExistence type="inferred from homology"/>
<sequence>MAQKTLPKFGSANASVYKYISGKFYHPSTRYEDLQGLSINKSGECDLIHANTKFIAVPLSGPGGRVGIINAEKPGRLPTHIPSVLCNSEVSNFKFDPFNEHVLVTVSIDNKIRVWEIPEGGIEEDVAEPKCVFGSSAMDKVHLIEFHPTTKDVLLTTSDDLGHPTVRIWDVQAQKEEIVLKDQHKDVIFSCAWSPDGTQIATTTKEKKLRVLDARTGDVVAEGPSHNSIRPSRLVWLDTHLLASVGFGLGSSREVLLMNKEDLSKPLCRKTIDISPSIMSAYYDPDCHILFVAGRGDRTIHTYHLEDDRQLTAVAKIEGTTLQQGFAFLPKKTCHVKDIEIDRFYRLTPNSIEPVGVRVPRARPEFFQDDIFVPTLDLDHPAQEAASWFQGDNKQLERISLQPEDMSPLSTAPPPASQAQSKAKFEMGKKFVSEEQRKKEQMERMFAAAKNIEGDDEVKPKPTNPEDEEVAEDEWDD</sequence>
<evidence type="ECO:0000256" key="5">
    <source>
        <dbReference type="ARBA" id="ARBA00022737"/>
    </source>
</evidence>
<accession>A0A8H4BNE1</accession>